<dbReference type="PROSITE" id="PS51257">
    <property type="entry name" value="PROKAR_LIPOPROTEIN"/>
    <property type="match status" value="1"/>
</dbReference>
<dbReference type="Proteomes" id="UP000031967">
    <property type="component" value="Unassembled WGS sequence"/>
</dbReference>
<keyword evidence="2" id="KW-0732">Signal</keyword>
<feature type="compositionally biased region" description="Basic and acidic residues" evidence="1">
    <location>
        <begin position="74"/>
        <end position="83"/>
    </location>
</feature>
<dbReference type="Gene3D" id="3.40.190.10">
    <property type="entry name" value="Periplasmic binding protein-like II"/>
    <property type="match status" value="1"/>
</dbReference>
<dbReference type="PANTHER" id="PTHR30290:SF62">
    <property type="entry name" value="OLIGOPEPTIDE ABC TRANSPORTER, PERIPLASMIC OLIGOPEPTIDE-BINDING PROTEIN"/>
    <property type="match status" value="1"/>
</dbReference>
<dbReference type="RefSeq" id="WP_041047899.1">
    <property type="nucleotide sequence ID" value="NZ_JXAK01000019.1"/>
</dbReference>
<sequence length="457" mass="51539">MKRSKARTAIVSSMLAISLLAACRSTPTADDEAAGNKENAPASASVQKEASAAPASLKQSPYLDGKGLPPVEQRLPKEPKLTNELPKDALTFEIGRYGGTLRTVRTDAISDSDIFIIENEPLVNSPGLLGEEITPNVVKQYQVSPDQKQFTFTLREGMKWSDGQPVTMDDVKFAVEDVLFNKDLTPVFPLWLKSAADANGKPVTFSVIDSNTFQMSFDRPYGGFLMQLAVQGWRGYTDLIKPKHFLQRYHAKYTPLDQLEPLIKEAGFLPGEWTKLFSAKDVLNNEITQPKAVGFPVLSPYIQVKAGNVIEFERNPYYFKIDAKGNQLPYIDKLESTLLQNVESAILKVMAGEVDHSYEYVTIPKVAMLKENEKKGHYKVYITKLHRTANDIELNLTFDDPVWRQVVRDIRFRKALNLALDKKEIVNTVFLASPSRRRSRARSGTWQKRTAFWMKWA</sequence>
<keyword evidence="5" id="KW-1185">Reference proteome</keyword>
<evidence type="ECO:0000259" key="3">
    <source>
        <dbReference type="Pfam" id="PF00496"/>
    </source>
</evidence>
<reference evidence="4 5" key="1">
    <citation type="submission" date="2014-12" db="EMBL/GenBank/DDBJ databases">
        <title>Draft genome sequence of Paenibacillus kamchatkensis strain B-2647.</title>
        <authorList>
            <person name="Karlyshev A.V."/>
            <person name="Kudryashova E.B."/>
        </authorList>
    </citation>
    <scope>NUCLEOTIDE SEQUENCE [LARGE SCALE GENOMIC DNA]</scope>
    <source>
        <strain evidence="4 5">VKM B-2647</strain>
    </source>
</reference>
<accession>A0ABR5AHV7</accession>
<proteinExistence type="predicted"/>
<feature type="signal peptide" evidence="2">
    <location>
        <begin position="1"/>
        <end position="21"/>
    </location>
</feature>
<feature type="chain" id="PRO_5047090761" description="Solute-binding protein family 5 domain-containing protein" evidence="2">
    <location>
        <begin position="22"/>
        <end position="457"/>
    </location>
</feature>
<evidence type="ECO:0000313" key="4">
    <source>
        <dbReference type="EMBL" id="KIL40566.1"/>
    </source>
</evidence>
<feature type="region of interest" description="Disordered" evidence="1">
    <location>
        <begin position="27"/>
        <end position="83"/>
    </location>
</feature>
<dbReference type="EMBL" id="JXAK01000019">
    <property type="protein sequence ID" value="KIL40566.1"/>
    <property type="molecule type" value="Genomic_DNA"/>
</dbReference>
<protein>
    <recommendedName>
        <fullName evidence="3">Solute-binding protein family 5 domain-containing protein</fullName>
    </recommendedName>
</protein>
<dbReference type="InterPro" id="IPR039424">
    <property type="entry name" value="SBP_5"/>
</dbReference>
<evidence type="ECO:0000313" key="5">
    <source>
        <dbReference type="Proteomes" id="UP000031967"/>
    </source>
</evidence>
<name>A0ABR5AHV7_9BACL</name>
<evidence type="ECO:0000256" key="1">
    <source>
        <dbReference type="SAM" id="MobiDB-lite"/>
    </source>
</evidence>
<comment type="caution">
    <text evidence="4">The sequence shown here is derived from an EMBL/GenBank/DDBJ whole genome shotgun (WGS) entry which is preliminary data.</text>
</comment>
<dbReference type="Pfam" id="PF00496">
    <property type="entry name" value="SBP_bac_5"/>
    <property type="match status" value="1"/>
</dbReference>
<organism evidence="4 5">
    <name type="scientific">Gordoniibacillus kamchatkensis</name>
    <dbReference type="NCBI Taxonomy" id="1590651"/>
    <lineage>
        <taxon>Bacteria</taxon>
        <taxon>Bacillati</taxon>
        <taxon>Bacillota</taxon>
        <taxon>Bacilli</taxon>
        <taxon>Bacillales</taxon>
        <taxon>Paenibacillaceae</taxon>
        <taxon>Gordoniibacillus</taxon>
    </lineage>
</organism>
<evidence type="ECO:0000256" key="2">
    <source>
        <dbReference type="SAM" id="SignalP"/>
    </source>
</evidence>
<dbReference type="PANTHER" id="PTHR30290">
    <property type="entry name" value="PERIPLASMIC BINDING COMPONENT OF ABC TRANSPORTER"/>
    <property type="match status" value="1"/>
</dbReference>
<dbReference type="InterPro" id="IPR000914">
    <property type="entry name" value="SBP_5_dom"/>
</dbReference>
<dbReference type="SUPFAM" id="SSF53850">
    <property type="entry name" value="Periplasmic binding protein-like II"/>
    <property type="match status" value="1"/>
</dbReference>
<dbReference type="Gene3D" id="3.10.105.10">
    <property type="entry name" value="Dipeptide-binding Protein, Domain 3"/>
    <property type="match status" value="1"/>
</dbReference>
<feature type="domain" description="Solute-binding protein family 5" evidence="3">
    <location>
        <begin position="132"/>
        <end position="430"/>
    </location>
</feature>
<gene>
    <name evidence="4" type="ORF">SD70_12490</name>
</gene>